<feature type="domain" description="Solute-binding protein family 3/N-terminal" evidence="3">
    <location>
        <begin position="44"/>
        <end position="272"/>
    </location>
</feature>
<dbReference type="AlphaFoldDB" id="A0A1E5L1E6"/>
<evidence type="ECO:0000313" key="5">
    <source>
        <dbReference type="Proteomes" id="UP000095256"/>
    </source>
</evidence>
<dbReference type="Proteomes" id="UP000095256">
    <property type="component" value="Unassembled WGS sequence"/>
</dbReference>
<dbReference type="STRING" id="762845.BCR26_00350"/>
<feature type="signal peptide" evidence="2">
    <location>
        <begin position="1"/>
        <end position="22"/>
    </location>
</feature>
<accession>A0A1E5L1E6</accession>
<dbReference type="SUPFAM" id="SSF53850">
    <property type="entry name" value="Periplasmic binding protein-like II"/>
    <property type="match status" value="1"/>
</dbReference>
<proteinExistence type="predicted"/>
<name>A0A1E5L1E6_9ENTE</name>
<dbReference type="Pfam" id="PF00497">
    <property type="entry name" value="SBP_bac_3"/>
    <property type="match status" value="1"/>
</dbReference>
<evidence type="ECO:0000259" key="3">
    <source>
        <dbReference type="SMART" id="SM00062"/>
    </source>
</evidence>
<dbReference type="PROSITE" id="PS51257">
    <property type="entry name" value="PROKAR_LIPOPROTEIN"/>
    <property type="match status" value="1"/>
</dbReference>
<dbReference type="PANTHER" id="PTHR35936">
    <property type="entry name" value="MEMBRANE-BOUND LYTIC MUREIN TRANSGLYCOSYLASE F"/>
    <property type="match status" value="1"/>
</dbReference>
<dbReference type="EMBL" id="MIEK01000001">
    <property type="protein sequence ID" value="OEH83960.1"/>
    <property type="molecule type" value="Genomic_DNA"/>
</dbReference>
<sequence length="275" mass="31313">MKKRNVAILLMGLLMVFITACGNTKEKTAETKKDQWSTIEKNKKIVIGLDDTFVPMGFRDKSDEIVGFDIDLAKAVFAEYGIEPEFQPIDWSMKESELKNGTIDLIWNGYTVTEEREKNVAFSIPYMKNKQELVVLANSGIKSTDNMKEKVLGAQNESSGLTALEKNPEVLTDIITDGEPVLFDTFNDAFMDLQAKRIDGLVIDNVYANYYIAQQRNSKDYLVINTPFEEEDFAVGIRKSDKELKNKIDDAFKKLKKEGKMKEISEKWFGIDQTI</sequence>
<dbReference type="PANTHER" id="PTHR35936:SF34">
    <property type="entry name" value="ABC TRANSPORTER EXTRACELLULAR-BINDING PROTEIN YCKB-RELATED"/>
    <property type="match status" value="1"/>
</dbReference>
<keyword evidence="1 2" id="KW-0732">Signal</keyword>
<evidence type="ECO:0000313" key="4">
    <source>
        <dbReference type="EMBL" id="OEH83960.1"/>
    </source>
</evidence>
<feature type="chain" id="PRO_5009180719" evidence="2">
    <location>
        <begin position="23"/>
        <end position="275"/>
    </location>
</feature>
<keyword evidence="5" id="KW-1185">Reference proteome</keyword>
<reference evidence="4 5" key="1">
    <citation type="submission" date="2016-09" db="EMBL/GenBank/DDBJ databases">
        <authorList>
            <person name="Capua I."/>
            <person name="De Benedictis P."/>
            <person name="Joannis T."/>
            <person name="Lombin L.H."/>
            <person name="Cattoli G."/>
        </authorList>
    </citation>
    <scope>NUCLEOTIDE SEQUENCE [LARGE SCALE GENOMIC DNA]</scope>
    <source>
        <strain evidence="4 5">LMG 25899</strain>
    </source>
</reference>
<protein>
    <submittedName>
        <fullName evidence="4">Amino acid ABC transporter substrate-binding protein</fullName>
    </submittedName>
</protein>
<dbReference type="SMART" id="SM00062">
    <property type="entry name" value="PBPb"/>
    <property type="match status" value="1"/>
</dbReference>
<evidence type="ECO:0000256" key="1">
    <source>
        <dbReference type="ARBA" id="ARBA00022729"/>
    </source>
</evidence>
<gene>
    <name evidence="4" type="ORF">BCR26_00350</name>
</gene>
<dbReference type="RefSeq" id="WP_069696971.1">
    <property type="nucleotide sequence ID" value="NZ_JAGGMA010000011.1"/>
</dbReference>
<dbReference type="OrthoDB" id="9775197at2"/>
<comment type="caution">
    <text evidence="4">The sequence shown here is derived from an EMBL/GenBank/DDBJ whole genome shotgun (WGS) entry which is preliminary data.</text>
</comment>
<evidence type="ECO:0000256" key="2">
    <source>
        <dbReference type="SAM" id="SignalP"/>
    </source>
</evidence>
<dbReference type="InterPro" id="IPR001638">
    <property type="entry name" value="Solute-binding_3/MltF_N"/>
</dbReference>
<organism evidence="4 5">
    <name type="scientific">Enterococcus rivorum</name>
    <dbReference type="NCBI Taxonomy" id="762845"/>
    <lineage>
        <taxon>Bacteria</taxon>
        <taxon>Bacillati</taxon>
        <taxon>Bacillota</taxon>
        <taxon>Bacilli</taxon>
        <taxon>Lactobacillales</taxon>
        <taxon>Enterococcaceae</taxon>
        <taxon>Enterococcus</taxon>
    </lineage>
</organism>
<dbReference type="CDD" id="cd00996">
    <property type="entry name" value="PBP2_AatB_like"/>
    <property type="match status" value="1"/>
</dbReference>
<dbReference type="Gene3D" id="3.40.190.10">
    <property type="entry name" value="Periplasmic binding protein-like II"/>
    <property type="match status" value="2"/>
</dbReference>